<dbReference type="EMBL" id="CP011568">
    <property type="protein sequence ID" value="ALX34797.1"/>
    <property type="molecule type" value="Genomic_DNA"/>
</dbReference>
<evidence type="ECO:0008006" key="4">
    <source>
        <dbReference type="Google" id="ProtNLM"/>
    </source>
</evidence>
<dbReference type="Proteomes" id="UP000036700">
    <property type="component" value="Chromosome"/>
</dbReference>
<dbReference type="Gene3D" id="2.50.20.10">
    <property type="entry name" value="Lipoprotein localisation LolA/LolB/LppX"/>
    <property type="match status" value="1"/>
</dbReference>
<proteinExistence type="predicted"/>
<protein>
    <recommendedName>
        <fullName evidence="4">DUF1571 domain-containing protein</fullName>
    </recommendedName>
</protein>
<dbReference type="AlphaFoldDB" id="A0A0U3VLN8"/>
<evidence type="ECO:0000313" key="3">
    <source>
        <dbReference type="Proteomes" id="UP000036700"/>
    </source>
</evidence>
<keyword evidence="3" id="KW-1185">Reference proteome</keyword>
<dbReference type="STRING" id="445709.ABW99_11930"/>
<evidence type="ECO:0000256" key="1">
    <source>
        <dbReference type="ARBA" id="ARBA00022729"/>
    </source>
</evidence>
<reference evidence="3" key="1">
    <citation type="submission" date="2015-06" db="EMBL/GenBank/DDBJ databases">
        <authorList>
            <person name="Hoefler B.C."/>
            <person name="Straight P.D."/>
        </authorList>
    </citation>
    <scope>NUCLEOTIDE SEQUENCE [LARGE SCALE GENOMIC DNA]</scope>
    <source>
        <strain evidence="3">DSM 25325</strain>
    </source>
</reference>
<sequence length="230" mass="24661">MLPIAMTLAMLAAPPADPLGAAQARFAALGSYEVTIRSSGDRRGAEVIHYLYRRPDHVRMEFDQPHHGAVIVYDPASRRAVVWPFGQGHFPRLVLSPGNPLIRGARGQRIDQSSVGALLASAQALQAEGKTSLEGQTMVGTQHTWHVVVTGAGNAEVAGGIHRYDLWLATGSLFPVKVQSRDVAGQLLESVRFDDVRLNVPLAARLFDPRAKPAGAPAAVAVPSTQRARN</sequence>
<dbReference type="OrthoDB" id="8549004at2"/>
<dbReference type="KEGG" id="ptx:ABW99_11930"/>
<gene>
    <name evidence="2" type="ORF">ABW99_11930</name>
</gene>
<accession>A0A0U3VLN8</accession>
<dbReference type="RefSeq" id="WP_052892687.1">
    <property type="nucleotide sequence ID" value="NZ_CP011568.3"/>
</dbReference>
<organism evidence="2 3">
    <name type="scientific">Pandoraea thiooxydans</name>
    <dbReference type="NCBI Taxonomy" id="445709"/>
    <lineage>
        <taxon>Bacteria</taxon>
        <taxon>Pseudomonadati</taxon>
        <taxon>Pseudomonadota</taxon>
        <taxon>Betaproteobacteria</taxon>
        <taxon>Burkholderiales</taxon>
        <taxon>Burkholderiaceae</taxon>
        <taxon>Pandoraea</taxon>
    </lineage>
</organism>
<name>A0A0U3VLN8_9BURK</name>
<evidence type="ECO:0000313" key="2">
    <source>
        <dbReference type="EMBL" id="ALX34797.1"/>
    </source>
</evidence>
<keyword evidence="1" id="KW-0732">Signal</keyword>
<dbReference type="SUPFAM" id="SSF89392">
    <property type="entry name" value="Prokaryotic lipoproteins and lipoprotein localization factors"/>
    <property type="match status" value="1"/>
</dbReference>
<dbReference type="InterPro" id="IPR029046">
    <property type="entry name" value="LolA/LolB/LppX"/>
</dbReference>